<accession>A0A0F5FJF4</accession>
<dbReference type="Pfam" id="PF06823">
    <property type="entry name" value="DUF1236"/>
    <property type="match status" value="2"/>
</dbReference>
<evidence type="ECO:0008006" key="3">
    <source>
        <dbReference type="Google" id="ProtNLM"/>
    </source>
</evidence>
<dbReference type="InterPro" id="IPR009642">
    <property type="entry name" value="DUF1236"/>
</dbReference>
<dbReference type="Proteomes" id="UP000033649">
    <property type="component" value="Unassembled WGS sequence"/>
</dbReference>
<reference evidence="1 2" key="1">
    <citation type="submission" date="2015-03" db="EMBL/GenBank/DDBJ databases">
        <authorList>
            <person name="Hassan Y."/>
            <person name="Lepp D."/>
            <person name="Li X.-Z."/>
            <person name="Zhou T."/>
        </authorList>
    </citation>
    <scope>NUCLEOTIDE SEQUENCE [LARGE SCALE GENOMIC DNA]</scope>
    <source>
        <strain evidence="1 2">IPL18</strain>
    </source>
</reference>
<dbReference type="PATRIC" id="fig|429727.3.peg.3097"/>
<dbReference type="STRING" id="429727.VE26_15115"/>
<proteinExistence type="predicted"/>
<evidence type="ECO:0000313" key="2">
    <source>
        <dbReference type="Proteomes" id="UP000033649"/>
    </source>
</evidence>
<sequence length="150" mass="15828">MGGFAGAVIGAEAGIETSTIDYVSANPVEPIYIDGALEVGYAVPSGVTVYPSDNPAYGYIYANGRVWIVDMAASTLVYSPGYVVNQSAVDYATANPIGEINAQGDVVVGYVVPEDAQITPVPEDPYYGYVYINGRPAVVDTSTRAVVWFQ</sequence>
<keyword evidence="2" id="KW-1185">Reference proteome</keyword>
<gene>
    <name evidence="1" type="ORF">VE26_15115</name>
</gene>
<name>A0A0F5FJF4_9HYPH</name>
<organism evidence="1 2">
    <name type="scientific">Devosia chinhatensis</name>
    <dbReference type="NCBI Taxonomy" id="429727"/>
    <lineage>
        <taxon>Bacteria</taxon>
        <taxon>Pseudomonadati</taxon>
        <taxon>Pseudomonadota</taxon>
        <taxon>Alphaproteobacteria</taxon>
        <taxon>Hyphomicrobiales</taxon>
        <taxon>Devosiaceae</taxon>
        <taxon>Devosia</taxon>
    </lineage>
</organism>
<dbReference type="EMBL" id="JZEY01000061">
    <property type="protein sequence ID" value="KKB08347.1"/>
    <property type="molecule type" value="Genomic_DNA"/>
</dbReference>
<protein>
    <recommendedName>
        <fullName evidence="3">DUF1236 domain-containing protein</fullName>
    </recommendedName>
</protein>
<dbReference type="AlphaFoldDB" id="A0A0F5FJF4"/>
<comment type="caution">
    <text evidence="1">The sequence shown here is derived from an EMBL/GenBank/DDBJ whole genome shotgun (WGS) entry which is preliminary data.</text>
</comment>
<evidence type="ECO:0000313" key="1">
    <source>
        <dbReference type="EMBL" id="KKB08347.1"/>
    </source>
</evidence>